<dbReference type="PANTHER" id="PTHR24345">
    <property type="entry name" value="SERINE/THREONINE-PROTEIN KINASE PLK"/>
    <property type="match status" value="1"/>
</dbReference>
<keyword evidence="5" id="KW-0067">ATP-binding</keyword>
<dbReference type="InterPro" id="IPR000719">
    <property type="entry name" value="Prot_kinase_dom"/>
</dbReference>
<gene>
    <name evidence="7" type="ORF">Indivirus_2_69</name>
</gene>
<dbReference type="GO" id="GO:0005524">
    <property type="term" value="F:ATP binding"/>
    <property type="evidence" value="ECO:0007669"/>
    <property type="project" value="UniProtKB-KW"/>
</dbReference>
<dbReference type="Pfam" id="PF00069">
    <property type="entry name" value="Pkinase"/>
    <property type="match status" value="1"/>
</dbReference>
<reference evidence="7" key="1">
    <citation type="journal article" date="2017" name="Science">
        <title>Giant viruses with an expanded complement of translation system components.</title>
        <authorList>
            <person name="Schulz F."/>
            <person name="Yutin N."/>
            <person name="Ivanova N.N."/>
            <person name="Ortega D.R."/>
            <person name="Lee T.K."/>
            <person name="Vierheilig J."/>
            <person name="Daims H."/>
            <person name="Horn M."/>
            <person name="Wagner M."/>
            <person name="Jensen G.J."/>
            <person name="Kyrpides N.C."/>
            <person name="Koonin E.V."/>
            <person name="Woyke T."/>
        </authorList>
    </citation>
    <scope>NUCLEOTIDE SEQUENCE</scope>
    <source>
        <strain evidence="7">ILV1</strain>
    </source>
</reference>
<protein>
    <submittedName>
        <fullName evidence="7">Serine/threonine protein kinase</fullName>
    </submittedName>
</protein>
<dbReference type="SUPFAM" id="SSF56112">
    <property type="entry name" value="Protein kinase-like (PK-like)"/>
    <property type="match status" value="1"/>
</dbReference>
<keyword evidence="3" id="KW-0547">Nucleotide-binding</keyword>
<keyword evidence="4 7" id="KW-0418">Kinase</keyword>
<keyword evidence="2" id="KW-0808">Transferase</keyword>
<dbReference type="SMART" id="SM00220">
    <property type="entry name" value="S_TKc"/>
    <property type="match status" value="1"/>
</dbReference>
<dbReference type="PANTHER" id="PTHR24345:SF0">
    <property type="entry name" value="CELL CYCLE SERINE_THREONINE-PROTEIN KINASE CDC5_MSD2"/>
    <property type="match status" value="1"/>
</dbReference>
<dbReference type="PROSITE" id="PS50011">
    <property type="entry name" value="PROTEIN_KINASE_DOM"/>
    <property type="match status" value="1"/>
</dbReference>
<evidence type="ECO:0000259" key="6">
    <source>
        <dbReference type="PROSITE" id="PS50011"/>
    </source>
</evidence>
<dbReference type="InterPro" id="IPR011009">
    <property type="entry name" value="Kinase-like_dom_sf"/>
</dbReference>
<dbReference type="InterPro" id="IPR008271">
    <property type="entry name" value="Ser/Thr_kinase_AS"/>
</dbReference>
<dbReference type="GO" id="GO:0004674">
    <property type="term" value="F:protein serine/threonine kinase activity"/>
    <property type="evidence" value="ECO:0007669"/>
    <property type="project" value="UniProtKB-KW"/>
</dbReference>
<organism evidence="7">
    <name type="scientific">Indivirus ILV1</name>
    <dbReference type="NCBI Taxonomy" id="1977633"/>
    <lineage>
        <taxon>Viruses</taxon>
        <taxon>Varidnaviria</taxon>
        <taxon>Bamfordvirae</taxon>
        <taxon>Nucleocytoviricota</taxon>
        <taxon>Megaviricetes</taxon>
        <taxon>Imitervirales</taxon>
        <taxon>Mimiviridae</taxon>
        <taxon>Klosneuvirinae</taxon>
        <taxon>Indivirus</taxon>
    </lineage>
</organism>
<dbReference type="EMBL" id="KY684086">
    <property type="protein sequence ID" value="ARF09690.1"/>
    <property type="molecule type" value="Genomic_DNA"/>
</dbReference>
<keyword evidence="1 7" id="KW-0723">Serine/threonine-protein kinase</keyword>
<dbReference type="PROSITE" id="PS00108">
    <property type="entry name" value="PROTEIN_KINASE_ST"/>
    <property type="match status" value="1"/>
</dbReference>
<evidence type="ECO:0000256" key="4">
    <source>
        <dbReference type="ARBA" id="ARBA00022777"/>
    </source>
</evidence>
<feature type="domain" description="Protein kinase" evidence="6">
    <location>
        <begin position="42"/>
        <end position="304"/>
    </location>
</feature>
<evidence type="ECO:0000313" key="7">
    <source>
        <dbReference type="EMBL" id="ARF09690.1"/>
    </source>
</evidence>
<name>A0A1V0SD90_9VIRU</name>
<proteinExistence type="predicted"/>
<evidence type="ECO:0000256" key="2">
    <source>
        <dbReference type="ARBA" id="ARBA00022679"/>
    </source>
</evidence>
<sequence>MISKSEKKIINDSNCEILINSSLLIYNNLQINFLESQIGKKYDIVKPIYEKDNEGIYIINELNTRIKYILKIKKSQNLNCFGERIYKILSKNQHKNILTFVSFIRENEYTYSIYEYVNGYNLSEYIKIYGDLLEKDIKYIFNQLVDALIFLHSYNILHCDLKLENIIINHKKEIKVIDFDLSIICYNDEGYISNNIFGTLQYIAPESYDLCIYSKKTDIWQLGVILYIIITGKFPHNNEISYVNSYSNLCRKNIFKHIDLNYPRETIIKKKFNLLLYNLLENMLCFDEKKRYSLDIISKKLINQ</sequence>
<evidence type="ECO:0000256" key="5">
    <source>
        <dbReference type="ARBA" id="ARBA00022840"/>
    </source>
</evidence>
<accession>A0A1V0SD90</accession>
<evidence type="ECO:0000256" key="3">
    <source>
        <dbReference type="ARBA" id="ARBA00022741"/>
    </source>
</evidence>
<evidence type="ECO:0000256" key="1">
    <source>
        <dbReference type="ARBA" id="ARBA00022527"/>
    </source>
</evidence>
<dbReference type="Gene3D" id="1.10.510.10">
    <property type="entry name" value="Transferase(Phosphotransferase) domain 1"/>
    <property type="match status" value="1"/>
</dbReference>